<dbReference type="Gene3D" id="2.60.120.10">
    <property type="entry name" value="Jelly Rolls"/>
    <property type="match status" value="1"/>
</dbReference>
<keyword evidence="7" id="KW-1185">Reference proteome</keyword>
<gene>
    <name evidence="6" type="ORF">N5I32_03625</name>
</gene>
<dbReference type="SMART" id="SM00100">
    <property type="entry name" value="cNMP"/>
    <property type="match status" value="1"/>
</dbReference>
<evidence type="ECO:0000313" key="6">
    <source>
        <dbReference type="EMBL" id="MCT8328600.1"/>
    </source>
</evidence>
<dbReference type="InterPro" id="IPR012318">
    <property type="entry name" value="HTH_CRP"/>
</dbReference>
<dbReference type="Gene3D" id="1.10.10.10">
    <property type="entry name" value="Winged helix-like DNA-binding domain superfamily/Winged helix DNA-binding domain"/>
    <property type="match status" value="1"/>
</dbReference>
<dbReference type="PROSITE" id="PS51063">
    <property type="entry name" value="HTH_CRP_2"/>
    <property type="match status" value="1"/>
</dbReference>
<feature type="domain" description="HTH crp-type" evidence="5">
    <location>
        <begin position="149"/>
        <end position="212"/>
    </location>
</feature>
<dbReference type="Proteomes" id="UP001205601">
    <property type="component" value="Unassembled WGS sequence"/>
</dbReference>
<dbReference type="PROSITE" id="PS50042">
    <property type="entry name" value="CNMP_BINDING_3"/>
    <property type="match status" value="1"/>
</dbReference>
<reference evidence="7" key="1">
    <citation type="submission" date="2023-07" db="EMBL/GenBank/DDBJ databases">
        <title>Defluviimonas sediminis sp. nov., isolated from mangrove sediment.</title>
        <authorList>
            <person name="Liu L."/>
            <person name="Li J."/>
            <person name="Huang Y."/>
            <person name="Pan J."/>
            <person name="Li M."/>
        </authorList>
    </citation>
    <scope>NUCLEOTIDE SEQUENCE [LARGE SCALE GENOMIC DNA]</scope>
    <source>
        <strain evidence="7">FT324</strain>
    </source>
</reference>
<dbReference type="Pfam" id="PF00027">
    <property type="entry name" value="cNMP_binding"/>
    <property type="match status" value="1"/>
</dbReference>
<proteinExistence type="predicted"/>
<dbReference type="SUPFAM" id="SSF51206">
    <property type="entry name" value="cAMP-binding domain-like"/>
    <property type="match status" value="1"/>
</dbReference>
<dbReference type="EMBL" id="JAOCQF010000001">
    <property type="protein sequence ID" value="MCT8328600.1"/>
    <property type="molecule type" value="Genomic_DNA"/>
</dbReference>
<protein>
    <submittedName>
        <fullName evidence="6">Crp/Fnr family transcriptional regulator</fullName>
    </submittedName>
</protein>
<dbReference type="InterPro" id="IPR018490">
    <property type="entry name" value="cNMP-bd_dom_sf"/>
</dbReference>
<dbReference type="InterPro" id="IPR036390">
    <property type="entry name" value="WH_DNA-bd_sf"/>
</dbReference>
<name>A0ABT2NI49_9RHOB</name>
<keyword evidence="1" id="KW-0805">Transcription regulation</keyword>
<evidence type="ECO:0000256" key="1">
    <source>
        <dbReference type="ARBA" id="ARBA00023015"/>
    </source>
</evidence>
<dbReference type="PANTHER" id="PTHR24567:SF74">
    <property type="entry name" value="HTH-TYPE TRANSCRIPTIONAL REGULATOR ARCR"/>
    <property type="match status" value="1"/>
</dbReference>
<accession>A0ABT2NI49</accession>
<evidence type="ECO:0000259" key="5">
    <source>
        <dbReference type="PROSITE" id="PS51063"/>
    </source>
</evidence>
<dbReference type="SUPFAM" id="SSF46785">
    <property type="entry name" value="Winged helix' DNA-binding domain"/>
    <property type="match status" value="1"/>
</dbReference>
<sequence>MTPAASSWVETAAGLSRLDVEAQARLARIAPVDVARGSVLFRPGEAARGFVIVLEGRIDVCLTGVNGREILLYSVEPGGSCVQTTLGLLGGEDYSGEAIAATDCRIVLVPRDTFLALMDRSAGFRAHVFVAFAERMQGMMHVLERVAFIRVEARLAEALLALAEEGLVQATHQDLATRIGSAREVVSRRLDSFAREGWVATERGAVRLLDLAALRRLAAASGAG</sequence>
<feature type="domain" description="Cyclic nucleotide-binding" evidence="4">
    <location>
        <begin position="37"/>
        <end position="135"/>
    </location>
</feature>
<dbReference type="InterPro" id="IPR050397">
    <property type="entry name" value="Env_Response_Regulators"/>
</dbReference>
<dbReference type="InterPro" id="IPR000595">
    <property type="entry name" value="cNMP-bd_dom"/>
</dbReference>
<dbReference type="RefSeq" id="WP_261494026.1">
    <property type="nucleotide sequence ID" value="NZ_JAOCQF010000001.1"/>
</dbReference>
<dbReference type="PANTHER" id="PTHR24567">
    <property type="entry name" value="CRP FAMILY TRANSCRIPTIONAL REGULATORY PROTEIN"/>
    <property type="match status" value="1"/>
</dbReference>
<organism evidence="6 7">
    <name type="scientific">Albidovulum sediminis</name>
    <dbReference type="NCBI Taxonomy" id="3066345"/>
    <lineage>
        <taxon>Bacteria</taxon>
        <taxon>Pseudomonadati</taxon>
        <taxon>Pseudomonadota</taxon>
        <taxon>Alphaproteobacteria</taxon>
        <taxon>Rhodobacterales</taxon>
        <taxon>Paracoccaceae</taxon>
        <taxon>Albidovulum</taxon>
    </lineage>
</organism>
<evidence type="ECO:0000256" key="3">
    <source>
        <dbReference type="ARBA" id="ARBA00023163"/>
    </source>
</evidence>
<evidence type="ECO:0000313" key="7">
    <source>
        <dbReference type="Proteomes" id="UP001205601"/>
    </source>
</evidence>
<keyword evidence="3" id="KW-0804">Transcription</keyword>
<evidence type="ECO:0000256" key="2">
    <source>
        <dbReference type="ARBA" id="ARBA00023125"/>
    </source>
</evidence>
<dbReference type="InterPro" id="IPR014710">
    <property type="entry name" value="RmlC-like_jellyroll"/>
</dbReference>
<comment type="caution">
    <text evidence="6">The sequence shown here is derived from an EMBL/GenBank/DDBJ whole genome shotgun (WGS) entry which is preliminary data.</text>
</comment>
<dbReference type="CDD" id="cd00038">
    <property type="entry name" value="CAP_ED"/>
    <property type="match status" value="1"/>
</dbReference>
<dbReference type="InterPro" id="IPR036388">
    <property type="entry name" value="WH-like_DNA-bd_sf"/>
</dbReference>
<keyword evidence="2" id="KW-0238">DNA-binding</keyword>
<dbReference type="SMART" id="SM00419">
    <property type="entry name" value="HTH_CRP"/>
    <property type="match status" value="1"/>
</dbReference>
<dbReference type="Pfam" id="PF13545">
    <property type="entry name" value="HTH_Crp_2"/>
    <property type="match status" value="1"/>
</dbReference>
<evidence type="ECO:0000259" key="4">
    <source>
        <dbReference type="PROSITE" id="PS50042"/>
    </source>
</evidence>